<dbReference type="InterPro" id="IPR007863">
    <property type="entry name" value="Peptidase_M16_C"/>
</dbReference>
<dbReference type="PANTHER" id="PTHR43690:SF17">
    <property type="entry name" value="PROTEIN YHJJ"/>
    <property type="match status" value="1"/>
</dbReference>
<comment type="similarity">
    <text evidence="1">Belongs to the peptidase M16 family.</text>
</comment>
<dbReference type="GO" id="GO:0008237">
    <property type="term" value="F:metallopeptidase activity"/>
    <property type="evidence" value="ECO:0007669"/>
    <property type="project" value="UniProtKB-KW"/>
</dbReference>
<keyword evidence="5" id="KW-0482">Metalloprotease</keyword>
<sequence>MDGSTCGVDSTTGSGCAGVDSGGVDSVSCVFLRSHPNRPFFSPAAAGVFLSSLEPNMEDGYLKVAGRQRRLGKILTCKTDCIQDCLFTGQPLLRVSFSFVSNSFHSHLASEGCFSCKRTSILTPPRLPTLSSRRPPYRFKLRMNVLARRAAGLLISAICLPLTALAADPQPTHEFTLDNGLKVIVREDHRAPVVVSQIWYKVGSSYETPGQTGLSHALEHMMFKGSSKTGPGESSLILRDLGAEENAFTSNDYTAYYQVLARDRLSVALELEADRMATLKLPPDEFSREIEVIKEERRMRTDDKPMGKALERFNAMAYPASGYHTPTIGWMADLERMKVEELRHWYEAWYTPNNATLVVVGDVQPDEVKALAERFFGPIPRRDVPPSKKPLELAEPGERKITLHVKTQLPSLLYGFNVPSVATAEDQRSVNALRLIAALLDGGYSARIPARLERGEEVVSAASSRYDAFARGDSLFLISATPNAQKKKTLADAEAGIWRLLDDLKTKAPSAEELERVRAQVIAGVVYERDSITSQATMIGELETVGLSWKLMDGELEALQSVTPQDIQKAANTYFTRERLSIAHVLPEEKAK</sequence>
<dbReference type="EMBL" id="RBTP01000076">
    <property type="protein sequence ID" value="RMT76876.1"/>
    <property type="molecule type" value="Genomic_DNA"/>
</dbReference>
<evidence type="ECO:0000259" key="6">
    <source>
        <dbReference type="Pfam" id="PF00675"/>
    </source>
</evidence>
<evidence type="ECO:0000256" key="5">
    <source>
        <dbReference type="ARBA" id="ARBA00023049"/>
    </source>
</evidence>
<dbReference type="Pfam" id="PF00675">
    <property type="entry name" value="Peptidase_M16"/>
    <property type="match status" value="1"/>
</dbReference>
<proteinExistence type="inferred from homology"/>
<dbReference type="InterPro" id="IPR011249">
    <property type="entry name" value="Metalloenz_LuxS/M16"/>
</dbReference>
<evidence type="ECO:0000313" key="9">
    <source>
        <dbReference type="Proteomes" id="UP000273854"/>
    </source>
</evidence>
<gene>
    <name evidence="8" type="ORF">ALP40_05355</name>
</gene>
<feature type="domain" description="Peptidase M16 C-terminal" evidence="7">
    <location>
        <begin position="338"/>
        <end position="520"/>
    </location>
</feature>
<reference evidence="8 9" key="1">
    <citation type="submission" date="2018-08" db="EMBL/GenBank/DDBJ databases">
        <title>Recombination of ecologically and evolutionarily significant loci maintains genetic cohesion in the Pseudomonas syringae species complex.</title>
        <authorList>
            <person name="Dillon M."/>
            <person name="Thakur S."/>
            <person name="Almeida R.N.D."/>
            <person name="Weir B.S."/>
            <person name="Guttman D.S."/>
        </authorList>
    </citation>
    <scope>NUCLEOTIDE SEQUENCE [LARGE SCALE GENOMIC DNA]</scope>
    <source>
        <strain evidence="8 9">ICMP 19473</strain>
    </source>
</reference>
<name>A0A3M5NYM6_PSEVI</name>
<dbReference type="Gene3D" id="3.30.830.10">
    <property type="entry name" value="Metalloenzyme, LuxS/M16 peptidase-like"/>
    <property type="match status" value="2"/>
</dbReference>
<feature type="domain" description="Peptidase M16 N-terminal" evidence="6">
    <location>
        <begin position="182"/>
        <end position="301"/>
    </location>
</feature>
<evidence type="ECO:0000256" key="2">
    <source>
        <dbReference type="ARBA" id="ARBA00022670"/>
    </source>
</evidence>
<dbReference type="InterPro" id="IPR011765">
    <property type="entry name" value="Pept_M16_N"/>
</dbReference>
<evidence type="ECO:0000256" key="3">
    <source>
        <dbReference type="ARBA" id="ARBA00022801"/>
    </source>
</evidence>
<dbReference type="AlphaFoldDB" id="A0A3M5NYM6"/>
<organism evidence="8 9">
    <name type="scientific">Pseudomonas viridiflava</name>
    <name type="common">Phytomonas viridiflava</name>
    <dbReference type="NCBI Taxonomy" id="33069"/>
    <lineage>
        <taxon>Bacteria</taxon>
        <taxon>Pseudomonadati</taxon>
        <taxon>Pseudomonadota</taxon>
        <taxon>Gammaproteobacteria</taxon>
        <taxon>Pseudomonadales</taxon>
        <taxon>Pseudomonadaceae</taxon>
        <taxon>Pseudomonas</taxon>
    </lineage>
</organism>
<protein>
    <submittedName>
        <fullName evidence="8">Peptidase, M16 protein</fullName>
    </submittedName>
</protein>
<keyword evidence="2" id="KW-0645">Protease</keyword>
<evidence type="ECO:0000256" key="4">
    <source>
        <dbReference type="ARBA" id="ARBA00022833"/>
    </source>
</evidence>
<dbReference type="PANTHER" id="PTHR43690">
    <property type="entry name" value="NARDILYSIN"/>
    <property type="match status" value="1"/>
</dbReference>
<accession>A0A3M5NYM6</accession>
<dbReference type="Proteomes" id="UP000273854">
    <property type="component" value="Unassembled WGS sequence"/>
</dbReference>
<dbReference type="InterPro" id="IPR050626">
    <property type="entry name" value="Peptidase_M16"/>
</dbReference>
<evidence type="ECO:0000259" key="7">
    <source>
        <dbReference type="Pfam" id="PF05193"/>
    </source>
</evidence>
<dbReference type="Pfam" id="PF05193">
    <property type="entry name" value="Peptidase_M16_C"/>
    <property type="match status" value="1"/>
</dbReference>
<keyword evidence="3" id="KW-0378">Hydrolase</keyword>
<dbReference type="SUPFAM" id="SSF63411">
    <property type="entry name" value="LuxS/MPP-like metallohydrolase"/>
    <property type="match status" value="2"/>
</dbReference>
<evidence type="ECO:0000256" key="1">
    <source>
        <dbReference type="ARBA" id="ARBA00007261"/>
    </source>
</evidence>
<dbReference type="GO" id="GO:0006508">
    <property type="term" value="P:proteolysis"/>
    <property type="evidence" value="ECO:0007669"/>
    <property type="project" value="UniProtKB-KW"/>
</dbReference>
<comment type="caution">
    <text evidence="8">The sequence shown here is derived from an EMBL/GenBank/DDBJ whole genome shotgun (WGS) entry which is preliminary data.</text>
</comment>
<dbReference type="GO" id="GO:0046872">
    <property type="term" value="F:metal ion binding"/>
    <property type="evidence" value="ECO:0007669"/>
    <property type="project" value="InterPro"/>
</dbReference>
<keyword evidence="4" id="KW-0862">Zinc</keyword>
<evidence type="ECO:0000313" key="8">
    <source>
        <dbReference type="EMBL" id="RMT76876.1"/>
    </source>
</evidence>